<dbReference type="Proteomes" id="UP001209878">
    <property type="component" value="Unassembled WGS sequence"/>
</dbReference>
<dbReference type="EMBL" id="JAODUO010002584">
    <property type="protein sequence ID" value="KAK2151596.1"/>
    <property type="molecule type" value="Genomic_DNA"/>
</dbReference>
<organism evidence="1 2">
    <name type="scientific">Ridgeia piscesae</name>
    <name type="common">Tubeworm</name>
    <dbReference type="NCBI Taxonomy" id="27915"/>
    <lineage>
        <taxon>Eukaryota</taxon>
        <taxon>Metazoa</taxon>
        <taxon>Spiralia</taxon>
        <taxon>Lophotrochozoa</taxon>
        <taxon>Annelida</taxon>
        <taxon>Polychaeta</taxon>
        <taxon>Sedentaria</taxon>
        <taxon>Canalipalpata</taxon>
        <taxon>Sabellida</taxon>
        <taxon>Siboglinidae</taxon>
        <taxon>Ridgeia</taxon>
    </lineage>
</organism>
<dbReference type="AlphaFoldDB" id="A0AAD9JFC8"/>
<name>A0AAD9JFC8_RIDPI</name>
<reference evidence="1" key="1">
    <citation type="journal article" date="2023" name="Mol. Biol. Evol.">
        <title>Third-Generation Sequencing Reveals the Adaptive Role of the Epigenome in Three Deep-Sea Polychaetes.</title>
        <authorList>
            <person name="Perez M."/>
            <person name="Aroh O."/>
            <person name="Sun Y."/>
            <person name="Lan Y."/>
            <person name="Juniper S.K."/>
            <person name="Young C.R."/>
            <person name="Angers B."/>
            <person name="Qian P.Y."/>
        </authorList>
    </citation>
    <scope>NUCLEOTIDE SEQUENCE</scope>
    <source>
        <strain evidence="1">R07B-5</strain>
    </source>
</reference>
<gene>
    <name evidence="1" type="ORF">NP493_2598g00000</name>
</gene>
<comment type="caution">
    <text evidence="1">The sequence shown here is derived from an EMBL/GenBank/DDBJ whole genome shotgun (WGS) entry which is preliminary data.</text>
</comment>
<sequence>MAGDDNRTCAGPYSAGQLSLGRCASCASPRHQGSQWRHLAVAPMRHLSYSPHSVSFHRGGSQQTTVLWMLLWRPYHHHCCCQPELTASSNRGCRVGDTYSHAPTAHFSVPLTGTSLWVDCHVTALLPH</sequence>
<accession>A0AAD9JFC8</accession>
<keyword evidence="2" id="KW-1185">Reference proteome</keyword>
<evidence type="ECO:0000313" key="1">
    <source>
        <dbReference type="EMBL" id="KAK2151596.1"/>
    </source>
</evidence>
<proteinExistence type="predicted"/>
<evidence type="ECO:0000313" key="2">
    <source>
        <dbReference type="Proteomes" id="UP001209878"/>
    </source>
</evidence>
<protein>
    <submittedName>
        <fullName evidence="1">Uncharacterized protein</fullName>
    </submittedName>
</protein>